<dbReference type="AlphaFoldDB" id="A0AAD6VF78"/>
<keyword evidence="2" id="KW-1185">Reference proteome</keyword>
<gene>
    <name evidence="1" type="ORF">GGX14DRAFT_394098</name>
</gene>
<reference evidence="1" key="1">
    <citation type="submission" date="2023-03" db="EMBL/GenBank/DDBJ databases">
        <title>Massive genome expansion in bonnet fungi (Mycena s.s.) driven by repeated elements and novel gene families across ecological guilds.</title>
        <authorList>
            <consortium name="Lawrence Berkeley National Laboratory"/>
            <person name="Harder C.B."/>
            <person name="Miyauchi S."/>
            <person name="Viragh M."/>
            <person name="Kuo A."/>
            <person name="Thoen E."/>
            <person name="Andreopoulos B."/>
            <person name="Lu D."/>
            <person name="Skrede I."/>
            <person name="Drula E."/>
            <person name="Henrissat B."/>
            <person name="Morin E."/>
            <person name="Kohler A."/>
            <person name="Barry K."/>
            <person name="LaButti K."/>
            <person name="Morin E."/>
            <person name="Salamov A."/>
            <person name="Lipzen A."/>
            <person name="Mereny Z."/>
            <person name="Hegedus B."/>
            <person name="Baldrian P."/>
            <person name="Stursova M."/>
            <person name="Weitz H."/>
            <person name="Taylor A."/>
            <person name="Grigoriev I.V."/>
            <person name="Nagy L.G."/>
            <person name="Martin F."/>
            <person name="Kauserud H."/>
        </authorList>
    </citation>
    <scope>NUCLEOTIDE SEQUENCE</scope>
    <source>
        <strain evidence="1">9144</strain>
    </source>
</reference>
<organism evidence="1 2">
    <name type="scientific">Mycena pura</name>
    <dbReference type="NCBI Taxonomy" id="153505"/>
    <lineage>
        <taxon>Eukaryota</taxon>
        <taxon>Fungi</taxon>
        <taxon>Dikarya</taxon>
        <taxon>Basidiomycota</taxon>
        <taxon>Agaricomycotina</taxon>
        <taxon>Agaricomycetes</taxon>
        <taxon>Agaricomycetidae</taxon>
        <taxon>Agaricales</taxon>
        <taxon>Marasmiineae</taxon>
        <taxon>Mycenaceae</taxon>
        <taxon>Mycena</taxon>
    </lineage>
</organism>
<comment type="caution">
    <text evidence="1">The sequence shown here is derived from an EMBL/GenBank/DDBJ whole genome shotgun (WGS) entry which is preliminary data.</text>
</comment>
<evidence type="ECO:0000313" key="1">
    <source>
        <dbReference type="EMBL" id="KAJ7211135.1"/>
    </source>
</evidence>
<proteinExistence type="predicted"/>
<dbReference type="EMBL" id="JARJCW010000026">
    <property type="protein sequence ID" value="KAJ7211135.1"/>
    <property type="molecule type" value="Genomic_DNA"/>
</dbReference>
<dbReference type="Proteomes" id="UP001219525">
    <property type="component" value="Unassembled WGS sequence"/>
</dbReference>
<name>A0AAD6VF78_9AGAR</name>
<accession>A0AAD6VF78</accession>
<sequence length="193" mass="21118">MQLGERFRGSPEWAQQPGEEVNLGGVRHKGLYVLSLPADWPVWPQASSERDREWQTLWRGFDLLRPWQGGGGGGDERERAEAEASMVVRRAPEIVSRQAAGPKVMWASSRGCEVDRGCWLGERASEVWVATRGYWDVYGGTGRNVGASGGMWTGGAGRLQAVGCAEQARKGGGSPYIHQQSMVLNLLGKLRPP</sequence>
<protein>
    <submittedName>
        <fullName evidence="1">Uncharacterized protein</fullName>
    </submittedName>
</protein>
<evidence type="ECO:0000313" key="2">
    <source>
        <dbReference type="Proteomes" id="UP001219525"/>
    </source>
</evidence>